<dbReference type="EMBL" id="JAEMGP010000027">
    <property type="protein sequence ID" value="KAG5193862.1"/>
    <property type="molecule type" value="Genomic_DNA"/>
</dbReference>
<feature type="transmembrane region" description="Helical" evidence="2">
    <location>
        <begin position="7"/>
        <end position="27"/>
    </location>
</feature>
<evidence type="ECO:0000313" key="4">
    <source>
        <dbReference type="Proteomes" id="UP000664991"/>
    </source>
</evidence>
<keyword evidence="2" id="KW-1133">Transmembrane helix</keyword>
<sequence length="131" mass="13917">MAGKVDWVVLVATMALVTQLALVTWSIEEFPGGSGELTDPRGPRASGESGGTATAIPKIPGVPEAPGPGGDAAPRAGVPSNRVFQFRLTAEDRALLQTAVDFCLEQISLVMWTLQNFVPHLFPQSQHRRGP</sequence>
<accession>A0A835ZG44</accession>
<dbReference type="AlphaFoldDB" id="A0A835ZG44"/>
<evidence type="ECO:0000313" key="3">
    <source>
        <dbReference type="EMBL" id="KAG5193862.1"/>
    </source>
</evidence>
<feature type="region of interest" description="Disordered" evidence="1">
    <location>
        <begin position="31"/>
        <end position="76"/>
    </location>
</feature>
<keyword evidence="2" id="KW-0472">Membrane</keyword>
<evidence type="ECO:0000256" key="1">
    <source>
        <dbReference type="SAM" id="MobiDB-lite"/>
    </source>
</evidence>
<keyword evidence="2" id="KW-0812">Transmembrane</keyword>
<name>A0A835ZG44_SHEEP</name>
<protein>
    <submittedName>
        <fullName evidence="3">Uncharacterized protein</fullName>
    </submittedName>
</protein>
<gene>
    <name evidence="3" type="ORF">JEQ12_020223</name>
</gene>
<comment type="caution">
    <text evidence="3">The sequence shown here is derived from an EMBL/GenBank/DDBJ whole genome shotgun (WGS) entry which is preliminary data.</text>
</comment>
<evidence type="ECO:0000256" key="2">
    <source>
        <dbReference type="SAM" id="Phobius"/>
    </source>
</evidence>
<organism evidence="3 4">
    <name type="scientific">Ovis aries</name>
    <name type="common">Sheep</name>
    <dbReference type="NCBI Taxonomy" id="9940"/>
    <lineage>
        <taxon>Eukaryota</taxon>
        <taxon>Metazoa</taxon>
        <taxon>Chordata</taxon>
        <taxon>Craniata</taxon>
        <taxon>Vertebrata</taxon>
        <taxon>Euteleostomi</taxon>
        <taxon>Mammalia</taxon>
        <taxon>Eutheria</taxon>
        <taxon>Laurasiatheria</taxon>
        <taxon>Artiodactyla</taxon>
        <taxon>Ruminantia</taxon>
        <taxon>Pecora</taxon>
        <taxon>Bovidae</taxon>
        <taxon>Caprinae</taxon>
        <taxon>Ovis</taxon>
    </lineage>
</organism>
<dbReference type="Proteomes" id="UP000664991">
    <property type="component" value="Unassembled WGS sequence"/>
</dbReference>
<reference evidence="3 4" key="1">
    <citation type="submission" date="2020-12" db="EMBL/GenBank/DDBJ databases">
        <title>De novo assembly of Tibetan sheep genome.</title>
        <authorList>
            <person name="Li X."/>
        </authorList>
    </citation>
    <scope>NUCLEOTIDE SEQUENCE [LARGE SCALE GENOMIC DNA]</scope>
    <source>
        <tissue evidence="3">Heart</tissue>
    </source>
</reference>
<proteinExistence type="predicted"/>